<evidence type="ECO:0000313" key="5">
    <source>
        <dbReference type="EMBL" id="NGO76066.1"/>
    </source>
</evidence>
<dbReference type="InterPro" id="IPR001845">
    <property type="entry name" value="HTH_ArsR_DNA-bd_dom"/>
</dbReference>
<evidence type="ECO:0000313" key="6">
    <source>
        <dbReference type="Proteomes" id="UP000481109"/>
    </source>
</evidence>
<dbReference type="AlphaFoldDB" id="A0A6G4XES4"/>
<dbReference type="PANTHER" id="PTHR33154:SF15">
    <property type="entry name" value="REGULATORY PROTEIN ARSR"/>
    <property type="match status" value="1"/>
</dbReference>
<dbReference type="Gene3D" id="1.10.10.10">
    <property type="entry name" value="Winged helix-like DNA-binding domain superfamily/Winged helix DNA-binding domain"/>
    <property type="match status" value="1"/>
</dbReference>
<evidence type="ECO:0000256" key="3">
    <source>
        <dbReference type="ARBA" id="ARBA00023163"/>
    </source>
</evidence>
<dbReference type="EMBL" id="JAAKZW010000026">
    <property type="protein sequence ID" value="NGO76066.1"/>
    <property type="molecule type" value="Genomic_DNA"/>
</dbReference>
<dbReference type="InterPro" id="IPR011991">
    <property type="entry name" value="ArsR-like_HTH"/>
</dbReference>
<name>A0A6G4XES4_9ACTN</name>
<sequence>MNETECEPGSLSHEDAATYATWFKALADPMRVRLLNLLATERRAMTVGEIVGLLPIGQSTVSHHLRILAEVRFVLAERQGTSTRYEVNGACLECFPAAVRAIMGQP</sequence>
<dbReference type="GO" id="GO:0003700">
    <property type="term" value="F:DNA-binding transcription factor activity"/>
    <property type="evidence" value="ECO:0007669"/>
    <property type="project" value="InterPro"/>
</dbReference>
<keyword evidence="1" id="KW-0805">Transcription regulation</keyword>
<evidence type="ECO:0000259" key="4">
    <source>
        <dbReference type="PROSITE" id="PS50987"/>
    </source>
</evidence>
<evidence type="ECO:0000256" key="1">
    <source>
        <dbReference type="ARBA" id="ARBA00023015"/>
    </source>
</evidence>
<proteinExistence type="predicted"/>
<dbReference type="PRINTS" id="PR00778">
    <property type="entry name" value="HTHARSR"/>
</dbReference>
<feature type="domain" description="HTH arsR-type" evidence="4">
    <location>
        <begin position="11"/>
        <end position="106"/>
    </location>
</feature>
<gene>
    <name evidence="5" type="ORF">G6045_10330</name>
</gene>
<organism evidence="5 6">
    <name type="scientific">Streptomyces mesophilus</name>
    <dbReference type="NCBI Taxonomy" id="1775132"/>
    <lineage>
        <taxon>Bacteria</taxon>
        <taxon>Bacillati</taxon>
        <taxon>Actinomycetota</taxon>
        <taxon>Actinomycetes</taxon>
        <taxon>Kitasatosporales</taxon>
        <taxon>Streptomycetaceae</taxon>
        <taxon>Streptomyces</taxon>
    </lineage>
</organism>
<dbReference type="NCBIfam" id="NF033788">
    <property type="entry name" value="HTH_metalloreg"/>
    <property type="match status" value="1"/>
</dbReference>
<dbReference type="InterPro" id="IPR036388">
    <property type="entry name" value="WH-like_DNA-bd_sf"/>
</dbReference>
<dbReference type="CDD" id="cd00090">
    <property type="entry name" value="HTH_ARSR"/>
    <property type="match status" value="1"/>
</dbReference>
<evidence type="ECO:0000256" key="2">
    <source>
        <dbReference type="ARBA" id="ARBA00023125"/>
    </source>
</evidence>
<dbReference type="PROSITE" id="PS50987">
    <property type="entry name" value="HTH_ARSR_2"/>
    <property type="match status" value="1"/>
</dbReference>
<accession>A0A6G4XES4</accession>
<protein>
    <submittedName>
        <fullName evidence="5">Winged helix-turn-helix transcriptional regulator</fullName>
    </submittedName>
</protein>
<dbReference type="PANTHER" id="PTHR33154">
    <property type="entry name" value="TRANSCRIPTIONAL REGULATOR, ARSR FAMILY"/>
    <property type="match status" value="1"/>
</dbReference>
<keyword evidence="3" id="KW-0804">Transcription</keyword>
<reference evidence="5 6" key="1">
    <citation type="submission" date="2020-02" db="EMBL/GenBank/DDBJ databases">
        <title>Whole-genome analyses of novel actinobacteria.</title>
        <authorList>
            <person name="Sahin N."/>
            <person name="Tokatli A."/>
        </authorList>
    </citation>
    <scope>NUCLEOTIDE SEQUENCE [LARGE SCALE GENOMIC DNA]</scope>
    <source>
        <strain evidence="5 6">YC504</strain>
    </source>
</reference>
<dbReference type="GO" id="GO:0003677">
    <property type="term" value="F:DNA binding"/>
    <property type="evidence" value="ECO:0007669"/>
    <property type="project" value="UniProtKB-KW"/>
</dbReference>
<dbReference type="RefSeq" id="WP_165331570.1">
    <property type="nucleotide sequence ID" value="NZ_JAAKZW010000026.1"/>
</dbReference>
<dbReference type="Proteomes" id="UP000481109">
    <property type="component" value="Unassembled WGS sequence"/>
</dbReference>
<comment type="caution">
    <text evidence="5">The sequence shown here is derived from an EMBL/GenBank/DDBJ whole genome shotgun (WGS) entry which is preliminary data.</text>
</comment>
<keyword evidence="6" id="KW-1185">Reference proteome</keyword>
<dbReference type="InterPro" id="IPR051081">
    <property type="entry name" value="HTH_MetalResp_TranReg"/>
</dbReference>
<dbReference type="InterPro" id="IPR036390">
    <property type="entry name" value="WH_DNA-bd_sf"/>
</dbReference>
<dbReference type="SUPFAM" id="SSF46785">
    <property type="entry name" value="Winged helix' DNA-binding domain"/>
    <property type="match status" value="1"/>
</dbReference>
<keyword evidence="2" id="KW-0238">DNA-binding</keyword>
<dbReference type="SMART" id="SM00418">
    <property type="entry name" value="HTH_ARSR"/>
    <property type="match status" value="1"/>
</dbReference>
<dbReference type="Pfam" id="PF01022">
    <property type="entry name" value="HTH_5"/>
    <property type="match status" value="1"/>
</dbReference>